<keyword evidence="7" id="KW-0227">DNA damage</keyword>
<feature type="compositionally biased region" description="Gly residues" evidence="19">
    <location>
        <begin position="1088"/>
        <end position="1097"/>
    </location>
</feature>
<keyword evidence="8" id="KW-0863">Zinc-finger</keyword>
<feature type="compositionally biased region" description="Polar residues" evidence="19">
    <location>
        <begin position="1037"/>
        <end position="1046"/>
    </location>
</feature>
<evidence type="ECO:0000256" key="1">
    <source>
        <dbReference type="ARBA" id="ARBA00004123"/>
    </source>
</evidence>
<feature type="compositionally biased region" description="Acidic residues" evidence="19">
    <location>
        <begin position="1026"/>
        <end position="1036"/>
    </location>
</feature>
<evidence type="ECO:0000256" key="9">
    <source>
        <dbReference type="ARBA" id="ARBA00022833"/>
    </source>
</evidence>
<protein>
    <recommendedName>
        <fullName evidence="17">DNA polymerase eta</fullName>
    </recommendedName>
</protein>
<evidence type="ECO:0000256" key="3">
    <source>
        <dbReference type="ARBA" id="ARBA00004173"/>
    </source>
</evidence>
<keyword evidence="10 20" id="KW-1133">Transmembrane helix</keyword>
<keyword evidence="14" id="KW-0234">DNA repair</keyword>
<evidence type="ECO:0000256" key="20">
    <source>
        <dbReference type="SAM" id="Phobius"/>
    </source>
</evidence>
<proteinExistence type="predicted"/>
<feature type="transmembrane region" description="Helical" evidence="20">
    <location>
        <begin position="53"/>
        <end position="75"/>
    </location>
</feature>
<feature type="region of interest" description="Disordered" evidence="19">
    <location>
        <begin position="839"/>
        <end position="862"/>
    </location>
</feature>
<keyword evidence="6" id="KW-0479">Metal-binding</keyword>
<dbReference type="Pfam" id="PF11799">
    <property type="entry name" value="IMS_C"/>
    <property type="match status" value="1"/>
</dbReference>
<feature type="compositionally biased region" description="Basic and acidic residues" evidence="19">
    <location>
        <begin position="1076"/>
        <end position="1085"/>
    </location>
</feature>
<name>A0ABR3V6S2_HUMIN</name>
<sequence>MVSARHPETRWVTRCIPFVLAGCAGFATYTVVKRICVDFFIAQKHQNGTAAAFLALYFVLFLLALATYLRLFIVIQLDPGVTPLGPKALEQKAKVKDRSRRQRDLEACGRYEARPDDDPDSPGLELFYTKDVFVCETDGRPRWCSTCCNWKIDRAHHCSEIERCVRKMDHYCPWVGGIVGETSFKFFVQFTFYTTLYCCVVIVACAFSLQAKVRDRGELDGVIIGALAVAAMFGLFTFTMTAMSVRSILVNLTTVDNLKAKRVVHQLAVRVPLGTPPGPNYNVITYPLPKPPHANRNTTATEPLSARDQLASRTYAIVRTEMGENPWDLGFWRNWTSVMGRHPLDWFLPINPSPKYESSESLYEMGPVYKKLRQRFGLPELDDAAGEKVTGQFNRETRLPRNLTPPPSTAIDDDEIEERIKNEEVPAPAFRDSSPAASSQKRSRFTYRNLSQMASSMTSCPLRVIAHMDLDCFYAQCEIVRLGIPEDQPLAVQQWKGLIAINYPARAFGISRMCNIVEAKKMCPNLIAQHVATWREGDDKWAYRPDAAENIATDKVSLDPYRLESRKILALIKEQLPPHLQKVEKASIDEVFLDLSAHVHAVLLERFPELCNPPPDGDPSTPLPMPPVTALDWQADALVDLDDESAELDDPDWDDVAFLIASEIVRNVRAAIRARLRYTCSAGIARNKLLSKLGSAYKKPNQQTVIRNRAVRYFLSGFKFTSFRNLGGKLGEQVSQIFGTESVSDLLAVPVEQLQQRLGEETGTWVYNTLRGIDTSEVSPRTQIKSMLSAKAFRAPWLLTTPEQATRWLRIFVADIFARLVDEGVLENRRRPRTLSLHFLPSREGSGSGRNPPARSRQCPIPMGRSLDEETLLALARGLLHQIAHDVGPGQSVWPCAHLSMSVAGFEDAVAGNMGIDGFLLKDSGEAGGARLGEGNPDARLVGEVHASVDVGGGGGTYLDSLMVENAEHRDGLIGSAGLVGWDASAAATVGHAASGGGGSDASRHVSAAITPAPETAPGGGLDLDPIPDDDDDDDTSATAMHTTTPCPRCGIPLPPDDAMQRQSHADWHFAKDLQEQEEAREGRGRMVFGGGRGGGTSSAAAAAGGVGLGSGLGSGSGSGSGSNKAGGRQLQQQQQNRGKKGGGGRPGKTEKGQTRLAFG</sequence>
<dbReference type="SUPFAM" id="SSF100879">
    <property type="entry name" value="Lesion bypass DNA polymerase (Y-family), little finger domain"/>
    <property type="match status" value="1"/>
</dbReference>
<dbReference type="Proteomes" id="UP001583172">
    <property type="component" value="Unassembled WGS sequence"/>
</dbReference>
<evidence type="ECO:0000259" key="21">
    <source>
        <dbReference type="PROSITE" id="PS50173"/>
    </source>
</evidence>
<evidence type="ECO:0000313" key="23">
    <source>
        <dbReference type="EMBL" id="KAL1837440.1"/>
    </source>
</evidence>
<dbReference type="Pfam" id="PF00817">
    <property type="entry name" value="IMS"/>
    <property type="match status" value="1"/>
</dbReference>
<dbReference type="Gene3D" id="3.30.1490.100">
    <property type="entry name" value="DNA polymerase, Y-family, little finger domain"/>
    <property type="match status" value="1"/>
</dbReference>
<evidence type="ECO:0000256" key="16">
    <source>
        <dbReference type="ARBA" id="ARBA00023288"/>
    </source>
</evidence>
<evidence type="ECO:0000256" key="7">
    <source>
        <dbReference type="ARBA" id="ARBA00022763"/>
    </source>
</evidence>
<dbReference type="PANTHER" id="PTHR45873">
    <property type="entry name" value="DNA POLYMERASE ETA"/>
    <property type="match status" value="1"/>
</dbReference>
<dbReference type="InterPro" id="IPR036775">
    <property type="entry name" value="DNA_pol_Y-fam_lit_finger_sf"/>
</dbReference>
<dbReference type="InterPro" id="IPR043128">
    <property type="entry name" value="Rev_trsase/Diguanyl_cyclase"/>
</dbReference>
<dbReference type="Pfam" id="PF18439">
    <property type="entry name" value="zf_UBZ"/>
    <property type="match status" value="1"/>
</dbReference>
<keyword evidence="4" id="KW-0808">Transferase</keyword>
<evidence type="ECO:0000256" key="19">
    <source>
        <dbReference type="SAM" id="MobiDB-lite"/>
    </source>
</evidence>
<dbReference type="InterPro" id="IPR001594">
    <property type="entry name" value="Palmitoyltrfase_DHHC"/>
</dbReference>
<feature type="transmembrane region" description="Helical" evidence="20">
    <location>
        <begin position="221"/>
        <end position="243"/>
    </location>
</feature>
<evidence type="ECO:0000256" key="12">
    <source>
        <dbReference type="ARBA" id="ARBA00023136"/>
    </source>
</evidence>
<organism evidence="23 24">
    <name type="scientific">Humicola insolens</name>
    <name type="common">Soft-rot fungus</name>
    <dbReference type="NCBI Taxonomy" id="85995"/>
    <lineage>
        <taxon>Eukaryota</taxon>
        <taxon>Fungi</taxon>
        <taxon>Dikarya</taxon>
        <taxon>Ascomycota</taxon>
        <taxon>Pezizomycotina</taxon>
        <taxon>Sordariomycetes</taxon>
        <taxon>Sordariomycetidae</taxon>
        <taxon>Sordariales</taxon>
        <taxon>Chaetomiaceae</taxon>
        <taxon>Mycothermus</taxon>
    </lineage>
</organism>
<dbReference type="Gene3D" id="1.10.150.20">
    <property type="entry name" value="5' to 3' exonuclease, C-terminal subdomain"/>
    <property type="match status" value="1"/>
</dbReference>
<evidence type="ECO:0000256" key="15">
    <source>
        <dbReference type="ARBA" id="ARBA00023242"/>
    </source>
</evidence>
<dbReference type="Pfam" id="PF21704">
    <property type="entry name" value="POLH-Rev1_HhH"/>
    <property type="match status" value="1"/>
</dbReference>
<feature type="transmembrane region" description="Helical" evidence="20">
    <location>
        <begin position="190"/>
        <end position="209"/>
    </location>
</feature>
<dbReference type="Pfam" id="PF01529">
    <property type="entry name" value="DHHC"/>
    <property type="match status" value="1"/>
</dbReference>
<feature type="compositionally biased region" description="Low complexity" evidence="19">
    <location>
        <begin position="1122"/>
        <end position="1137"/>
    </location>
</feature>
<gene>
    <name evidence="23" type="ORF">VTJ49DRAFT_3777</name>
</gene>
<keyword evidence="16" id="KW-0449">Lipoprotein</keyword>
<evidence type="ECO:0000256" key="5">
    <source>
        <dbReference type="ARBA" id="ARBA00022692"/>
    </source>
</evidence>
<dbReference type="PROSITE" id="PS50173">
    <property type="entry name" value="UMUC"/>
    <property type="match status" value="1"/>
</dbReference>
<dbReference type="InterPro" id="IPR017961">
    <property type="entry name" value="DNA_pol_Y-fam_little_finger"/>
</dbReference>
<evidence type="ECO:0000259" key="22">
    <source>
        <dbReference type="PROSITE" id="PS51907"/>
    </source>
</evidence>
<comment type="caution">
    <text evidence="23">The sequence shown here is derived from an EMBL/GenBank/DDBJ whole genome shotgun (WGS) entry which is preliminary data.</text>
</comment>
<keyword evidence="13" id="KW-0564">Palmitate</keyword>
<dbReference type="Gene3D" id="3.40.1170.60">
    <property type="match status" value="1"/>
</dbReference>
<feature type="region of interest" description="Disordered" evidence="19">
    <location>
        <begin position="423"/>
        <end position="442"/>
    </location>
</feature>
<keyword evidence="5 20" id="KW-0812">Transmembrane</keyword>
<evidence type="ECO:0000256" key="8">
    <source>
        <dbReference type="ARBA" id="ARBA00022771"/>
    </source>
</evidence>
<feature type="domain" description="UmuC" evidence="21">
    <location>
        <begin position="465"/>
        <end position="727"/>
    </location>
</feature>
<evidence type="ECO:0000256" key="2">
    <source>
        <dbReference type="ARBA" id="ARBA00004141"/>
    </source>
</evidence>
<dbReference type="SUPFAM" id="SSF56672">
    <property type="entry name" value="DNA/RNA polymerases"/>
    <property type="match status" value="1"/>
</dbReference>
<evidence type="ECO:0000256" key="13">
    <source>
        <dbReference type="ARBA" id="ARBA00023139"/>
    </source>
</evidence>
<dbReference type="Gene3D" id="3.30.70.270">
    <property type="match status" value="1"/>
</dbReference>
<dbReference type="PROSITE" id="PS51907">
    <property type="entry name" value="ZF_UBZ3"/>
    <property type="match status" value="1"/>
</dbReference>
<feature type="region of interest" description="Disordered" evidence="19">
    <location>
        <begin position="392"/>
        <end position="417"/>
    </location>
</feature>
<evidence type="ECO:0000256" key="6">
    <source>
        <dbReference type="ARBA" id="ARBA00022723"/>
    </source>
</evidence>
<keyword evidence="15" id="KW-0539">Nucleus</keyword>
<keyword evidence="9" id="KW-0862">Zinc</keyword>
<keyword evidence="11" id="KW-0496">Mitochondrion</keyword>
<evidence type="ECO:0000256" key="10">
    <source>
        <dbReference type="ARBA" id="ARBA00022989"/>
    </source>
</evidence>
<dbReference type="PANTHER" id="PTHR45873:SF1">
    <property type="entry name" value="DNA POLYMERASE ETA"/>
    <property type="match status" value="1"/>
</dbReference>
<evidence type="ECO:0000256" key="14">
    <source>
        <dbReference type="ARBA" id="ARBA00023204"/>
    </source>
</evidence>
<evidence type="ECO:0000256" key="18">
    <source>
        <dbReference type="ARBA" id="ARBA00048048"/>
    </source>
</evidence>
<feature type="domain" description="UBZ3-type" evidence="22">
    <location>
        <begin position="1040"/>
        <end position="1077"/>
    </location>
</feature>
<keyword evidence="12 20" id="KW-0472">Membrane</keyword>
<feature type="compositionally biased region" description="Gly residues" evidence="19">
    <location>
        <begin position="1105"/>
        <end position="1121"/>
    </location>
</feature>
<evidence type="ECO:0000256" key="4">
    <source>
        <dbReference type="ARBA" id="ARBA00022679"/>
    </source>
</evidence>
<keyword evidence="24" id="KW-1185">Reference proteome</keyword>
<dbReference type="InterPro" id="IPR001126">
    <property type="entry name" value="UmuC"/>
</dbReference>
<evidence type="ECO:0000256" key="17">
    <source>
        <dbReference type="ARBA" id="ARBA00044975"/>
    </source>
</evidence>
<dbReference type="InterPro" id="IPR041298">
    <property type="entry name" value="UBZ3"/>
</dbReference>
<feature type="region of interest" description="Disordered" evidence="19">
    <location>
        <begin position="1076"/>
        <end position="1160"/>
    </location>
</feature>
<feature type="region of interest" description="Disordered" evidence="19">
    <location>
        <begin position="1011"/>
        <end position="1064"/>
    </location>
</feature>
<feature type="transmembrane region" description="Helical" evidence="20">
    <location>
        <begin position="12"/>
        <end position="32"/>
    </location>
</feature>
<dbReference type="EMBL" id="JAZGSY010000294">
    <property type="protein sequence ID" value="KAL1837440.1"/>
    <property type="molecule type" value="Genomic_DNA"/>
</dbReference>
<dbReference type="PROSITE" id="PS50216">
    <property type="entry name" value="DHHC"/>
    <property type="match status" value="1"/>
</dbReference>
<evidence type="ECO:0000256" key="11">
    <source>
        <dbReference type="ARBA" id="ARBA00023128"/>
    </source>
</evidence>
<dbReference type="InterPro" id="IPR043502">
    <property type="entry name" value="DNA/RNA_pol_sf"/>
</dbReference>
<comment type="subcellular location">
    <subcellularLocation>
        <location evidence="2">Membrane</location>
        <topology evidence="2">Multi-pass membrane protein</topology>
    </subcellularLocation>
    <subcellularLocation>
        <location evidence="3">Mitochondrion</location>
    </subcellularLocation>
    <subcellularLocation>
        <location evidence="1">Nucleus</location>
    </subcellularLocation>
</comment>
<accession>A0ABR3V6S2</accession>
<comment type="catalytic activity">
    <reaction evidence="18">
        <text>L-cysteinyl-[protein] + hexadecanoyl-CoA = S-hexadecanoyl-L-cysteinyl-[protein] + CoA</text>
        <dbReference type="Rhea" id="RHEA:36683"/>
        <dbReference type="Rhea" id="RHEA-COMP:10131"/>
        <dbReference type="Rhea" id="RHEA-COMP:11032"/>
        <dbReference type="ChEBI" id="CHEBI:29950"/>
        <dbReference type="ChEBI" id="CHEBI:57287"/>
        <dbReference type="ChEBI" id="CHEBI:57379"/>
        <dbReference type="ChEBI" id="CHEBI:74151"/>
        <dbReference type="EC" id="2.3.1.225"/>
    </reaction>
</comment>
<evidence type="ECO:0000313" key="24">
    <source>
        <dbReference type="Proteomes" id="UP001583172"/>
    </source>
</evidence>
<reference evidence="23 24" key="1">
    <citation type="journal article" date="2024" name="Commun. Biol.">
        <title>Comparative genomic analysis of thermophilic fungi reveals convergent evolutionary adaptations and gene losses.</title>
        <authorList>
            <person name="Steindorff A.S."/>
            <person name="Aguilar-Pontes M.V."/>
            <person name="Robinson A.J."/>
            <person name="Andreopoulos B."/>
            <person name="LaButti K."/>
            <person name="Kuo A."/>
            <person name="Mondo S."/>
            <person name="Riley R."/>
            <person name="Otillar R."/>
            <person name="Haridas S."/>
            <person name="Lipzen A."/>
            <person name="Grimwood J."/>
            <person name="Schmutz J."/>
            <person name="Clum A."/>
            <person name="Reid I.D."/>
            <person name="Moisan M.C."/>
            <person name="Butler G."/>
            <person name="Nguyen T.T.M."/>
            <person name="Dewar K."/>
            <person name="Conant G."/>
            <person name="Drula E."/>
            <person name="Henrissat B."/>
            <person name="Hansel C."/>
            <person name="Singer S."/>
            <person name="Hutchinson M.I."/>
            <person name="de Vries R.P."/>
            <person name="Natvig D.O."/>
            <person name="Powell A.J."/>
            <person name="Tsang A."/>
            <person name="Grigoriev I.V."/>
        </authorList>
    </citation>
    <scope>NUCLEOTIDE SEQUENCE [LARGE SCALE GENOMIC DNA]</scope>
    <source>
        <strain evidence="23 24">CBS 620.91</strain>
    </source>
</reference>
<dbReference type="InterPro" id="IPR052230">
    <property type="entry name" value="DNA_polymerase_eta"/>
</dbReference>